<dbReference type="Gene3D" id="3.40.50.970">
    <property type="match status" value="2"/>
</dbReference>
<dbReference type="PANTHER" id="PTHR18968">
    <property type="entry name" value="THIAMINE PYROPHOSPHATE ENZYMES"/>
    <property type="match status" value="1"/>
</dbReference>
<comment type="similarity">
    <text evidence="1 3">Belongs to the TPP enzyme family.</text>
</comment>
<dbReference type="GO" id="GO:0000287">
    <property type="term" value="F:magnesium ion binding"/>
    <property type="evidence" value="ECO:0007669"/>
    <property type="project" value="InterPro"/>
</dbReference>
<dbReference type="OMA" id="DMCFPGD"/>
<evidence type="ECO:0000256" key="2">
    <source>
        <dbReference type="ARBA" id="ARBA00023052"/>
    </source>
</evidence>
<reference evidence="7 8" key="1">
    <citation type="submission" date="2014-10" db="EMBL/GenBank/DDBJ databases">
        <title>Genome sequence of Micropolyspora internatus JCM3315.</title>
        <authorList>
            <person name="Shin S.-K."/>
            <person name="Yi H."/>
        </authorList>
    </citation>
    <scope>NUCLEOTIDE SEQUENCE [LARGE SCALE GENOMIC DNA]</scope>
    <source>
        <strain evidence="7 8">JCM 3315</strain>
    </source>
</reference>
<dbReference type="GO" id="GO:0009099">
    <property type="term" value="P:L-valine biosynthetic process"/>
    <property type="evidence" value="ECO:0007669"/>
    <property type="project" value="TreeGrafter"/>
</dbReference>
<evidence type="ECO:0000256" key="1">
    <source>
        <dbReference type="ARBA" id="ARBA00007812"/>
    </source>
</evidence>
<dbReference type="InterPro" id="IPR029035">
    <property type="entry name" value="DHS-like_NAD/FAD-binding_dom"/>
</dbReference>
<accession>A0A837D4G1</accession>
<dbReference type="Proteomes" id="UP000030848">
    <property type="component" value="Unassembled WGS sequence"/>
</dbReference>
<dbReference type="Pfam" id="PF00205">
    <property type="entry name" value="TPP_enzyme_M"/>
    <property type="match status" value="1"/>
</dbReference>
<name>A0A837D4G1_9PSEU</name>
<dbReference type="GO" id="GO:0005948">
    <property type="term" value="C:acetolactate synthase complex"/>
    <property type="evidence" value="ECO:0007669"/>
    <property type="project" value="TreeGrafter"/>
</dbReference>
<sequence>MGSDATISQTSQTAPTGYTTSRAFLEALAEGGVRYVFSNLGSDHPGILEAYAQARVEGREHTLPELVICPHESVAMAAALGYAQVSGVPQAVLVHVECGTQNIGGMLHNAAKGRVGVLMYAGASPYTQNGELFGSRNEFIQWIQDVHDQRGIVRGYTKYDNEIRTGANVKELVHRALQFARSTPAGPVYLVGPREVMEAEAPTQQADATYFPPVAPAALAPDVVERVASALAEAERPVIVTSYLGRDRDAVPVLVELCETAGIGVLESVPMHVNFPADHPLHWGFQWNDQRHNPLLEEADVVLVLGSDVPWIPTKNRPNADARVFVVDEDPLKEQMPLWHVPAEVFARADLGTAVRQLRDRVAELVDTEAAARRRERAAAEHERLFRAKAELEVPEGETITPEYLVACVREAIDEDTLVLTEAITNFPTVSWHLRRNKPGSLLGSGGGSLGWAIGAAVGAKLAAPERTVVSLVGDGTYLFGVPSSAFWMAQRYGAPSLTIVFDNNGWNAPKASALGVHPQGTAAQRDDFGVHFQTRPDLPGIATAAGGAWGRTVKTAGELKESLEEALDVVRSGRSAVLAVQVPGM</sequence>
<feature type="domain" description="Thiamine pyrophosphate enzyme central" evidence="4">
    <location>
        <begin position="224"/>
        <end position="356"/>
    </location>
</feature>
<dbReference type="GO" id="GO:0050660">
    <property type="term" value="F:flavin adenine dinucleotide binding"/>
    <property type="evidence" value="ECO:0007669"/>
    <property type="project" value="TreeGrafter"/>
</dbReference>
<evidence type="ECO:0000259" key="6">
    <source>
        <dbReference type="Pfam" id="PF02776"/>
    </source>
</evidence>
<dbReference type="InterPro" id="IPR045229">
    <property type="entry name" value="TPP_enz"/>
</dbReference>
<dbReference type="AlphaFoldDB" id="A0A837D4G1"/>
<dbReference type="GO" id="GO:0009097">
    <property type="term" value="P:isoleucine biosynthetic process"/>
    <property type="evidence" value="ECO:0007669"/>
    <property type="project" value="TreeGrafter"/>
</dbReference>
<evidence type="ECO:0000259" key="4">
    <source>
        <dbReference type="Pfam" id="PF00205"/>
    </source>
</evidence>
<dbReference type="InterPro" id="IPR011766">
    <property type="entry name" value="TPP_enzyme_TPP-bd"/>
</dbReference>
<dbReference type="Pfam" id="PF02776">
    <property type="entry name" value="TPP_enzyme_N"/>
    <property type="match status" value="1"/>
</dbReference>
<evidence type="ECO:0000313" key="8">
    <source>
        <dbReference type="Proteomes" id="UP000030848"/>
    </source>
</evidence>
<dbReference type="GO" id="GO:0003984">
    <property type="term" value="F:acetolactate synthase activity"/>
    <property type="evidence" value="ECO:0007669"/>
    <property type="project" value="TreeGrafter"/>
</dbReference>
<dbReference type="Gene3D" id="3.40.50.1220">
    <property type="entry name" value="TPP-binding domain"/>
    <property type="match status" value="1"/>
</dbReference>
<gene>
    <name evidence="7" type="ORF">MINT15_29010</name>
</gene>
<dbReference type="InterPro" id="IPR012000">
    <property type="entry name" value="Thiamin_PyroP_enz_cen_dom"/>
</dbReference>
<evidence type="ECO:0000259" key="5">
    <source>
        <dbReference type="Pfam" id="PF02775"/>
    </source>
</evidence>
<feature type="domain" description="Thiamine pyrophosphate enzyme N-terminal TPP-binding" evidence="6">
    <location>
        <begin position="19"/>
        <end position="141"/>
    </location>
</feature>
<keyword evidence="2 3" id="KW-0786">Thiamine pyrophosphate</keyword>
<dbReference type="RefSeq" id="WP_015785870.1">
    <property type="nucleotide sequence ID" value="NZ_DAHVQW010000083.1"/>
</dbReference>
<evidence type="ECO:0000256" key="3">
    <source>
        <dbReference type="RuleBase" id="RU362132"/>
    </source>
</evidence>
<dbReference type="Pfam" id="PF02775">
    <property type="entry name" value="TPP_enzyme_C"/>
    <property type="match status" value="1"/>
</dbReference>
<dbReference type="OrthoDB" id="2443624at2"/>
<dbReference type="CDD" id="cd07035">
    <property type="entry name" value="TPP_PYR_POX_like"/>
    <property type="match status" value="1"/>
</dbReference>
<dbReference type="PANTHER" id="PTHR18968:SF164">
    <property type="entry name" value="PYRUVATE DECARBOXYLASE"/>
    <property type="match status" value="1"/>
</dbReference>
<proteinExistence type="inferred from homology"/>
<dbReference type="InterPro" id="IPR012001">
    <property type="entry name" value="Thiamin_PyroP_enz_TPP-bd_dom"/>
</dbReference>
<feature type="domain" description="Thiamine pyrophosphate enzyme TPP-binding" evidence="5">
    <location>
        <begin position="432"/>
        <end position="579"/>
    </location>
</feature>
<protein>
    <submittedName>
        <fullName evidence="7">Acetolactate synthase</fullName>
    </submittedName>
</protein>
<evidence type="ECO:0000313" key="7">
    <source>
        <dbReference type="EMBL" id="KHF42699.1"/>
    </source>
</evidence>
<dbReference type="EMBL" id="JRZE01000006">
    <property type="protein sequence ID" value="KHF42699.1"/>
    <property type="molecule type" value="Genomic_DNA"/>
</dbReference>
<organism evidence="7 8">
    <name type="scientific">Saccharomonospora viridis</name>
    <dbReference type="NCBI Taxonomy" id="1852"/>
    <lineage>
        <taxon>Bacteria</taxon>
        <taxon>Bacillati</taxon>
        <taxon>Actinomycetota</taxon>
        <taxon>Actinomycetes</taxon>
        <taxon>Pseudonocardiales</taxon>
        <taxon>Pseudonocardiaceae</taxon>
        <taxon>Saccharomonospora</taxon>
    </lineage>
</organism>
<dbReference type="CDD" id="cd02002">
    <property type="entry name" value="TPP_BFDC"/>
    <property type="match status" value="1"/>
</dbReference>
<dbReference type="SUPFAM" id="SSF52518">
    <property type="entry name" value="Thiamin diphosphate-binding fold (THDP-binding)"/>
    <property type="match status" value="2"/>
</dbReference>
<dbReference type="GO" id="GO:0030976">
    <property type="term" value="F:thiamine pyrophosphate binding"/>
    <property type="evidence" value="ECO:0007669"/>
    <property type="project" value="InterPro"/>
</dbReference>
<dbReference type="SUPFAM" id="SSF52467">
    <property type="entry name" value="DHS-like NAD/FAD-binding domain"/>
    <property type="match status" value="1"/>
</dbReference>
<dbReference type="NCBIfam" id="NF006203">
    <property type="entry name" value="PRK08327.1"/>
    <property type="match status" value="1"/>
</dbReference>
<comment type="caution">
    <text evidence="7">The sequence shown here is derived from an EMBL/GenBank/DDBJ whole genome shotgun (WGS) entry which is preliminary data.</text>
</comment>
<dbReference type="InterPro" id="IPR029061">
    <property type="entry name" value="THDP-binding"/>
</dbReference>